<feature type="compositionally biased region" description="Basic and acidic residues" evidence="3">
    <location>
        <begin position="32"/>
        <end position="45"/>
    </location>
</feature>
<evidence type="ECO:0000256" key="3">
    <source>
        <dbReference type="SAM" id="MobiDB-lite"/>
    </source>
</evidence>
<dbReference type="STRING" id="102285.A0A0R3TZD8"/>
<evidence type="ECO:0000259" key="5">
    <source>
        <dbReference type="PROSITE" id="PS51778"/>
    </source>
</evidence>
<dbReference type="GO" id="GO:0005886">
    <property type="term" value="C:plasma membrane"/>
    <property type="evidence" value="ECO:0007669"/>
    <property type="project" value="TreeGrafter"/>
</dbReference>
<comment type="subcellular location">
    <subcellularLocation>
        <location evidence="1">Membrane</location>
    </subcellularLocation>
</comment>
<dbReference type="GO" id="GO:0140268">
    <property type="term" value="C:endoplasmic reticulum-plasma membrane contact site"/>
    <property type="evidence" value="ECO:0007669"/>
    <property type="project" value="TreeGrafter"/>
</dbReference>
<dbReference type="WBParaSite" id="HNAJ_0001323701-mRNA-1">
    <property type="protein sequence ID" value="HNAJ_0001323701-mRNA-1"/>
    <property type="gene ID" value="HNAJ_0001323701"/>
</dbReference>
<feature type="transmembrane region" description="Helical" evidence="4">
    <location>
        <begin position="353"/>
        <end position="370"/>
    </location>
</feature>
<name>A0A0R3TZD8_RODNA</name>
<evidence type="ECO:0000256" key="4">
    <source>
        <dbReference type="SAM" id="Phobius"/>
    </source>
</evidence>
<keyword evidence="7" id="KW-1185">Reference proteome</keyword>
<accession>A0A0R3TZD8</accession>
<proteinExistence type="predicted"/>
<evidence type="ECO:0000313" key="7">
    <source>
        <dbReference type="Proteomes" id="UP000278807"/>
    </source>
</evidence>
<evidence type="ECO:0000256" key="1">
    <source>
        <dbReference type="ARBA" id="ARBA00004370"/>
    </source>
</evidence>
<dbReference type="InterPro" id="IPR051482">
    <property type="entry name" value="Cholesterol_transport"/>
</dbReference>
<dbReference type="PANTHER" id="PTHR23319">
    <property type="entry name" value="GRAM DOMAIN CONTAINING 1B, ISOFORM E"/>
    <property type="match status" value="1"/>
</dbReference>
<evidence type="ECO:0000313" key="6">
    <source>
        <dbReference type="EMBL" id="VDO15262.1"/>
    </source>
</evidence>
<organism evidence="8">
    <name type="scientific">Rodentolepis nana</name>
    <name type="common">Dwarf tapeworm</name>
    <name type="synonym">Hymenolepis nana</name>
    <dbReference type="NCBI Taxonomy" id="102285"/>
    <lineage>
        <taxon>Eukaryota</taxon>
        <taxon>Metazoa</taxon>
        <taxon>Spiralia</taxon>
        <taxon>Lophotrochozoa</taxon>
        <taxon>Platyhelminthes</taxon>
        <taxon>Cestoda</taxon>
        <taxon>Eucestoda</taxon>
        <taxon>Cyclophyllidea</taxon>
        <taxon>Hymenolepididae</taxon>
        <taxon>Rodentolepis</taxon>
    </lineage>
</organism>
<feature type="compositionally biased region" description="Basic and acidic residues" evidence="3">
    <location>
        <begin position="1"/>
        <end position="11"/>
    </location>
</feature>
<dbReference type="GO" id="GO:0005789">
    <property type="term" value="C:endoplasmic reticulum membrane"/>
    <property type="evidence" value="ECO:0007669"/>
    <property type="project" value="TreeGrafter"/>
</dbReference>
<dbReference type="GO" id="GO:0120015">
    <property type="term" value="F:sterol transfer activity"/>
    <property type="evidence" value="ECO:0007669"/>
    <property type="project" value="TreeGrafter"/>
</dbReference>
<feature type="region of interest" description="Disordered" evidence="3">
    <location>
        <begin position="1"/>
        <end position="66"/>
    </location>
</feature>
<dbReference type="InterPro" id="IPR031968">
    <property type="entry name" value="VASt"/>
</dbReference>
<dbReference type="GO" id="GO:0032366">
    <property type="term" value="P:intracellular sterol transport"/>
    <property type="evidence" value="ECO:0007669"/>
    <property type="project" value="TreeGrafter"/>
</dbReference>
<dbReference type="AlphaFoldDB" id="A0A0R3TZD8"/>
<keyword evidence="4" id="KW-1133">Transmembrane helix</keyword>
<dbReference type="EMBL" id="UZAE01015113">
    <property type="protein sequence ID" value="VDO15262.1"/>
    <property type="molecule type" value="Genomic_DNA"/>
</dbReference>
<dbReference type="PROSITE" id="PS51778">
    <property type="entry name" value="VAST"/>
    <property type="match status" value="1"/>
</dbReference>
<sequence length="428" mass="47753">MNFDKRLREGTPENGSNYSRPQKKTSKPPVVQHKESALENAEISRQRCNSGHSKKSDNTDDLFDPGLSKETHLGPVSCGSGHKHPGRTYAAVDINVSVDALFAFLFTDSQFFSDFCEHRGTFDVRQKPWPAKPWIDNGKDIHRDISYVLTLKQRLGPRTCRAFESQTILLSETRPGMRYVVDATVTNEAVPLCNSFHVTTRYCLLRCSTTVSHLIITSEVIYDRPVFFGAKSIIESTCRSNLTDNFTDLVDHLTKASQNLTEKERITGGALARPYRPKEKKGLINLADKSCPGNGSISSKQRLGSKINEINDHKDSVPDLVNGSAIGHHHLSTRGLSIPQVLLCPNEQSDGRWLFFMAILGLCVLLSVVFNRYHNVEKITADHLEYTARAAVRPGSAPTSCCEELDSIRMLIESFSGVLSQVKQFWAV</sequence>
<dbReference type="GO" id="GO:0032934">
    <property type="term" value="F:sterol binding"/>
    <property type="evidence" value="ECO:0007669"/>
    <property type="project" value="TreeGrafter"/>
</dbReference>
<dbReference type="OrthoDB" id="2162691at2759"/>
<gene>
    <name evidence="6" type="ORF">HNAJ_LOCUS13211</name>
</gene>
<dbReference type="PANTHER" id="PTHR23319:SF4">
    <property type="entry name" value="GRAM DOMAIN CONTAINING 1B, ISOFORM E"/>
    <property type="match status" value="1"/>
</dbReference>
<feature type="domain" description="VASt" evidence="5">
    <location>
        <begin position="85"/>
        <end position="261"/>
    </location>
</feature>
<protein>
    <submittedName>
        <fullName evidence="8">VASt domain-containing protein</fullName>
    </submittedName>
</protein>
<evidence type="ECO:0000313" key="8">
    <source>
        <dbReference type="WBParaSite" id="HNAJ_0001323701-mRNA-1"/>
    </source>
</evidence>
<keyword evidence="2 4" id="KW-0472">Membrane</keyword>
<reference evidence="6 7" key="2">
    <citation type="submission" date="2018-11" db="EMBL/GenBank/DDBJ databases">
        <authorList>
            <consortium name="Pathogen Informatics"/>
        </authorList>
    </citation>
    <scope>NUCLEOTIDE SEQUENCE [LARGE SCALE GENOMIC DNA]</scope>
</reference>
<reference evidence="8" key="1">
    <citation type="submission" date="2017-02" db="UniProtKB">
        <authorList>
            <consortium name="WormBaseParasite"/>
        </authorList>
    </citation>
    <scope>IDENTIFICATION</scope>
</reference>
<dbReference type="Proteomes" id="UP000278807">
    <property type="component" value="Unassembled WGS sequence"/>
</dbReference>
<evidence type="ECO:0000256" key="2">
    <source>
        <dbReference type="ARBA" id="ARBA00023136"/>
    </source>
</evidence>
<keyword evidence="4" id="KW-0812">Transmembrane</keyword>
<dbReference type="Pfam" id="PF16016">
    <property type="entry name" value="VASt"/>
    <property type="match status" value="1"/>
</dbReference>